<dbReference type="RefSeq" id="WP_075663729.1">
    <property type="nucleotide sequence ID" value="NZ_CP009247.1"/>
</dbReference>
<feature type="transmembrane region" description="Helical" evidence="5">
    <location>
        <begin position="471"/>
        <end position="495"/>
    </location>
</feature>
<protein>
    <recommendedName>
        <fullName evidence="6 7">ABC-2 type transporter transmembrane domain-containing protein</fullName>
    </recommendedName>
</protein>
<sequence>MIPALLHTGTEMRRFGRGMLPPIALVTIMCLPLIFGGLFVWSYFDPIGRMDQLPVALVNSDEGAKGPDGKELNAGDQVVDELMKQKPLDFKETSAQEALDGVVEGDYYFAVEIPTDFSAAATSVTSDNPRSTTLNVAFNNANGFIPTMLGNAATQVMVNTISGVVGTQITDQMLVGFSTIGEGMDAAADGAGRLHEGAGTAEEGAGKLADGSGTLEQNLDKAHDGAAKLADGAHTLDEGIGTAHDGATKLADGLTRLDAATAMLGDGAGQISGGVDKISGVADQLAGAQDNLAAPLVNAATQLRASGVPGAAQLADQLDAAVADLYAKGLNPELTGQIHQLRDGAAQLAGQLGDPASEYRSGVSQAVSGSQQLAGGLERLKDGSSRLTVGADQLADGTSKLAAGSRQLTVGAGSLRDGLVELDDGSGELALKITDGAGKVPRQEGENREKAAEAGGNPVRRLLTAQDLTPFGVGLAPFFISLALFVGATIMFMVLRPVQQRALDSGVAPFRAVLASYLPALTVGVGQATLIWIVLEGLIGLDAAHPLGLWVSMCCVSAVFVAVTQAINAVVGATAGRVICLMFMALQLVSSGGLYPPETQPKFIQHVHSWDPMRFTVDIFREVIIGTDVPGSTAANPRPVQAVLALLLVLAIAWTLSSISAWRGRIIMHKDLHPELTV</sequence>
<dbReference type="InterPro" id="IPR017501">
    <property type="entry name" value="Phage_infect_YhgE_C"/>
</dbReference>
<feature type="transmembrane region" description="Helical" evidence="5">
    <location>
        <begin position="578"/>
        <end position="595"/>
    </location>
</feature>
<dbReference type="KEGG" id="cfk:CFRA_05220"/>
<dbReference type="NCBIfam" id="TIGR03061">
    <property type="entry name" value="pip_yhgE_Nterm"/>
    <property type="match status" value="1"/>
</dbReference>
<evidence type="ECO:0000256" key="4">
    <source>
        <dbReference type="ARBA" id="ARBA00023136"/>
    </source>
</evidence>
<evidence type="ECO:0000313" key="8">
    <source>
        <dbReference type="EMBL" id="APT88741.1"/>
    </source>
</evidence>
<dbReference type="Pfam" id="PF12698">
    <property type="entry name" value="ABC2_membrane_3"/>
    <property type="match status" value="1"/>
</dbReference>
<evidence type="ECO:0000256" key="2">
    <source>
        <dbReference type="ARBA" id="ARBA00022692"/>
    </source>
</evidence>
<dbReference type="PANTHER" id="PTHR43077">
    <property type="entry name" value="TRANSPORT PERMEASE YVFS-RELATED"/>
    <property type="match status" value="1"/>
</dbReference>
<dbReference type="OrthoDB" id="9811483at2"/>
<dbReference type="NCBIfam" id="TIGR03057">
    <property type="entry name" value="xxxLxxG_by_4"/>
    <property type="match status" value="4"/>
</dbReference>
<organism evidence="8 9">
    <name type="scientific">Corynebacterium frankenforstense DSM 45800</name>
    <dbReference type="NCBI Taxonomy" id="1437875"/>
    <lineage>
        <taxon>Bacteria</taxon>
        <taxon>Bacillati</taxon>
        <taxon>Actinomycetota</taxon>
        <taxon>Actinomycetes</taxon>
        <taxon>Mycobacteriales</taxon>
        <taxon>Corynebacteriaceae</taxon>
        <taxon>Corynebacterium</taxon>
    </lineage>
</organism>
<dbReference type="PANTHER" id="PTHR43077:SF5">
    <property type="entry name" value="PHAGE INFECTION PROTEIN"/>
    <property type="match status" value="1"/>
</dbReference>
<feature type="transmembrane region" description="Helical" evidence="5">
    <location>
        <begin position="642"/>
        <end position="662"/>
    </location>
</feature>
<keyword evidence="3 5" id="KW-1133">Transmembrane helix</keyword>
<keyword evidence="9" id="KW-1185">Reference proteome</keyword>
<keyword evidence="4 5" id="KW-0472">Membrane</keyword>
<dbReference type="Gene3D" id="3.40.1710.10">
    <property type="entry name" value="abc type-2 transporter like domain"/>
    <property type="match status" value="1"/>
</dbReference>
<dbReference type="EMBL" id="CP009247">
    <property type="protein sequence ID" value="APT88741.1"/>
    <property type="molecule type" value="Genomic_DNA"/>
</dbReference>
<evidence type="ECO:0000256" key="1">
    <source>
        <dbReference type="ARBA" id="ARBA00004141"/>
    </source>
</evidence>
<dbReference type="Proteomes" id="UP000185434">
    <property type="component" value="Chromosome"/>
</dbReference>
<feature type="domain" description="ABC-2 type transporter transmembrane" evidence="7">
    <location>
        <begin position="25"/>
        <end position="160"/>
    </location>
</feature>
<dbReference type="GO" id="GO:0016020">
    <property type="term" value="C:membrane"/>
    <property type="evidence" value="ECO:0007669"/>
    <property type="project" value="UniProtKB-SubCell"/>
</dbReference>
<dbReference type="Pfam" id="PF01061">
    <property type="entry name" value="ABC2_membrane"/>
    <property type="match status" value="1"/>
</dbReference>
<dbReference type="InterPro" id="IPR013525">
    <property type="entry name" value="ABC2_TM"/>
</dbReference>
<name>A0A1L7CSF6_9CORY</name>
<dbReference type="InterPro" id="IPR017500">
    <property type="entry name" value="Phage_infect_YhgE_N"/>
</dbReference>
<proteinExistence type="predicted"/>
<keyword evidence="2 5" id="KW-0812">Transmembrane</keyword>
<dbReference type="InterPro" id="IPR023908">
    <property type="entry name" value="xxxLxxG_rpt"/>
</dbReference>
<evidence type="ECO:0000313" key="9">
    <source>
        <dbReference type="Proteomes" id="UP000185434"/>
    </source>
</evidence>
<feature type="transmembrane region" description="Helical" evidence="5">
    <location>
        <begin position="516"/>
        <end position="535"/>
    </location>
</feature>
<dbReference type="GO" id="GO:0140359">
    <property type="term" value="F:ABC-type transporter activity"/>
    <property type="evidence" value="ECO:0007669"/>
    <property type="project" value="InterPro"/>
</dbReference>
<evidence type="ECO:0000256" key="5">
    <source>
        <dbReference type="SAM" id="Phobius"/>
    </source>
</evidence>
<evidence type="ECO:0000259" key="6">
    <source>
        <dbReference type="Pfam" id="PF01061"/>
    </source>
</evidence>
<dbReference type="InterPro" id="IPR051328">
    <property type="entry name" value="T7SS_ABC-Transporter"/>
</dbReference>
<comment type="subcellular location">
    <subcellularLocation>
        <location evidence="1">Membrane</location>
        <topology evidence="1">Multi-pass membrane protein</topology>
    </subcellularLocation>
</comment>
<feature type="domain" description="ABC-2 type transporter transmembrane" evidence="6">
    <location>
        <begin position="474"/>
        <end position="624"/>
    </location>
</feature>
<dbReference type="AlphaFoldDB" id="A0A1L7CSF6"/>
<gene>
    <name evidence="8" type="ORF">CFRA_05220</name>
</gene>
<feature type="transmembrane region" description="Helical" evidence="5">
    <location>
        <begin position="20"/>
        <end position="44"/>
    </location>
</feature>
<feature type="transmembrane region" description="Helical" evidence="5">
    <location>
        <begin position="547"/>
        <end position="571"/>
    </location>
</feature>
<dbReference type="NCBIfam" id="TIGR03062">
    <property type="entry name" value="pip_yhgE_Cterm"/>
    <property type="match status" value="1"/>
</dbReference>
<evidence type="ECO:0000259" key="7">
    <source>
        <dbReference type="Pfam" id="PF12698"/>
    </source>
</evidence>
<accession>A0A1L7CSF6</accession>
<evidence type="ECO:0000256" key="3">
    <source>
        <dbReference type="ARBA" id="ARBA00022989"/>
    </source>
</evidence>
<reference evidence="8 9" key="1">
    <citation type="submission" date="2014-08" db="EMBL/GenBank/DDBJ databases">
        <title>Complete genome sequence of Corynebacterium frankenforstense ST18(T) (=DSM 45800(T)), isolated from raw cow milk.</title>
        <authorList>
            <person name="Ruckert C."/>
            <person name="Albersmeier A."/>
            <person name="Winkler A."/>
            <person name="Lipski A."/>
            <person name="Kalinowski J."/>
        </authorList>
    </citation>
    <scope>NUCLEOTIDE SEQUENCE [LARGE SCALE GENOMIC DNA]</scope>
    <source>
        <strain evidence="8 9">ST18</strain>
    </source>
</reference>
<dbReference type="STRING" id="1437875.CFRA_05220"/>